<dbReference type="EMBL" id="GBRH01248753">
    <property type="protein sequence ID" value="JAD49142.1"/>
    <property type="molecule type" value="Transcribed_RNA"/>
</dbReference>
<proteinExistence type="predicted"/>
<dbReference type="AlphaFoldDB" id="A0A0A9AQ11"/>
<reference evidence="2" key="1">
    <citation type="submission" date="2014-09" db="EMBL/GenBank/DDBJ databases">
        <authorList>
            <person name="Magalhaes I.L.F."/>
            <person name="Oliveira U."/>
            <person name="Santos F.R."/>
            <person name="Vidigal T.H.D.A."/>
            <person name="Brescovit A.D."/>
            <person name="Santos A.J."/>
        </authorList>
    </citation>
    <scope>NUCLEOTIDE SEQUENCE</scope>
    <source>
        <tissue evidence="2">Shoot tissue taken approximately 20 cm above the soil surface</tissue>
    </source>
</reference>
<evidence type="ECO:0000256" key="1">
    <source>
        <dbReference type="SAM" id="MobiDB-lite"/>
    </source>
</evidence>
<accession>A0A0A9AQ11</accession>
<protein>
    <submittedName>
        <fullName evidence="2">Uncharacterized protein</fullName>
    </submittedName>
</protein>
<name>A0A0A9AQ11_ARUDO</name>
<organism evidence="2">
    <name type="scientific">Arundo donax</name>
    <name type="common">Giant reed</name>
    <name type="synonym">Donax arundinaceus</name>
    <dbReference type="NCBI Taxonomy" id="35708"/>
    <lineage>
        <taxon>Eukaryota</taxon>
        <taxon>Viridiplantae</taxon>
        <taxon>Streptophyta</taxon>
        <taxon>Embryophyta</taxon>
        <taxon>Tracheophyta</taxon>
        <taxon>Spermatophyta</taxon>
        <taxon>Magnoliopsida</taxon>
        <taxon>Liliopsida</taxon>
        <taxon>Poales</taxon>
        <taxon>Poaceae</taxon>
        <taxon>PACMAD clade</taxon>
        <taxon>Arundinoideae</taxon>
        <taxon>Arundineae</taxon>
        <taxon>Arundo</taxon>
    </lineage>
</organism>
<reference evidence="2" key="2">
    <citation type="journal article" date="2015" name="Data Brief">
        <title>Shoot transcriptome of the giant reed, Arundo donax.</title>
        <authorList>
            <person name="Barrero R.A."/>
            <person name="Guerrero F.D."/>
            <person name="Moolhuijzen P."/>
            <person name="Goolsby J.A."/>
            <person name="Tidwell J."/>
            <person name="Bellgard S.E."/>
            <person name="Bellgard M.I."/>
        </authorList>
    </citation>
    <scope>NUCLEOTIDE SEQUENCE</scope>
    <source>
        <tissue evidence="2">Shoot tissue taken approximately 20 cm above the soil surface</tissue>
    </source>
</reference>
<evidence type="ECO:0000313" key="2">
    <source>
        <dbReference type="EMBL" id="JAD49142.1"/>
    </source>
</evidence>
<sequence length="34" mass="3322">MALVLPAVVGAAQGSNAREGSGGEVRGRNGRGRA</sequence>
<feature type="region of interest" description="Disordered" evidence="1">
    <location>
        <begin position="12"/>
        <end position="34"/>
    </location>
</feature>